<dbReference type="InterPro" id="IPR000659">
    <property type="entry name" value="Pyridox_Oxase"/>
</dbReference>
<accession>A0A1V6LQB6</accession>
<evidence type="ECO:0000259" key="5">
    <source>
        <dbReference type="Pfam" id="PF12766"/>
    </source>
</evidence>
<sequence length="179" mass="21000">MSNIYLAEIKREFKSALDNHGHPFNYFVCSSIEGSTPKQRTVVLRGFKSEYKPIFYTDKRSAKVEQLRNNSAISALFYHPDKKLQLVFTGNAKIITDTKALHNVWTSLSDNAKKDYTTQKAPGSSKEPNEIVDYLSNRNFFCQIEIETERIEYLKLEKPQHQRILFTKQDWWEEQFLIP</sequence>
<evidence type="ECO:0000313" key="6">
    <source>
        <dbReference type="EMBL" id="OQD42390.1"/>
    </source>
</evidence>
<keyword evidence="2" id="KW-0285">Flavoprotein</keyword>
<protein>
    <recommendedName>
        <fullName evidence="5">Pyridoxamine 5'-phosphate oxidase Alr4036 family FMN-binding domain-containing protein</fullName>
    </recommendedName>
</protein>
<dbReference type="Gene3D" id="2.30.110.10">
    <property type="entry name" value="Electron Transport, Fmn-binding Protein, Chain A"/>
    <property type="match status" value="1"/>
</dbReference>
<dbReference type="PANTHER" id="PTHR10851:SF3">
    <property type="entry name" value="PYRIDOXINE_PYRIDOXAMINE 5'-PHOSPHATE OXIDASE 2"/>
    <property type="match status" value="1"/>
</dbReference>
<evidence type="ECO:0000313" key="7">
    <source>
        <dbReference type="Proteomes" id="UP000191680"/>
    </source>
</evidence>
<evidence type="ECO:0000256" key="4">
    <source>
        <dbReference type="ARBA" id="ARBA00023002"/>
    </source>
</evidence>
<dbReference type="OrthoDB" id="1493996at2"/>
<evidence type="ECO:0000256" key="1">
    <source>
        <dbReference type="ARBA" id="ARBA00001917"/>
    </source>
</evidence>
<comment type="cofactor">
    <cofactor evidence="1">
        <name>FMN</name>
        <dbReference type="ChEBI" id="CHEBI:58210"/>
    </cofactor>
</comment>
<dbReference type="PANTHER" id="PTHR10851">
    <property type="entry name" value="PYRIDOXINE-5-PHOSPHATE OXIDASE"/>
    <property type="match status" value="1"/>
</dbReference>
<evidence type="ECO:0000256" key="2">
    <source>
        <dbReference type="ARBA" id="ARBA00022630"/>
    </source>
</evidence>
<proteinExistence type="predicted"/>
<dbReference type="GO" id="GO:0008615">
    <property type="term" value="P:pyridoxine biosynthetic process"/>
    <property type="evidence" value="ECO:0007669"/>
    <property type="project" value="InterPro"/>
</dbReference>
<dbReference type="Pfam" id="PF12766">
    <property type="entry name" value="Pyridox_oxase_2"/>
    <property type="match status" value="1"/>
</dbReference>
<organism evidence="6 7">
    <name type="scientific">Croceivirga radicis</name>
    <dbReference type="NCBI Taxonomy" id="1929488"/>
    <lineage>
        <taxon>Bacteria</taxon>
        <taxon>Pseudomonadati</taxon>
        <taxon>Bacteroidota</taxon>
        <taxon>Flavobacteriia</taxon>
        <taxon>Flavobacteriales</taxon>
        <taxon>Flavobacteriaceae</taxon>
        <taxon>Croceivirga</taxon>
    </lineage>
</organism>
<dbReference type="InterPro" id="IPR012349">
    <property type="entry name" value="Split_barrel_FMN-bd"/>
</dbReference>
<dbReference type="Proteomes" id="UP000191680">
    <property type="component" value="Unassembled WGS sequence"/>
</dbReference>
<dbReference type="GO" id="GO:0004733">
    <property type="term" value="F:pyridoxamine phosphate oxidase activity"/>
    <property type="evidence" value="ECO:0007669"/>
    <property type="project" value="InterPro"/>
</dbReference>
<name>A0A1V6LQB6_9FLAO</name>
<keyword evidence="7" id="KW-1185">Reference proteome</keyword>
<keyword evidence="3" id="KW-0288">FMN</keyword>
<reference evidence="6 7" key="1">
    <citation type="submission" date="2016-12" db="EMBL/GenBank/DDBJ databases">
        <authorList>
            <person name="Song W.-J."/>
            <person name="Kurnit D.M."/>
        </authorList>
    </citation>
    <scope>NUCLEOTIDE SEQUENCE [LARGE SCALE GENOMIC DNA]</scope>
    <source>
        <strain evidence="6 7">HSG9</strain>
    </source>
</reference>
<dbReference type="GO" id="GO:0010181">
    <property type="term" value="F:FMN binding"/>
    <property type="evidence" value="ECO:0007669"/>
    <property type="project" value="InterPro"/>
</dbReference>
<dbReference type="RefSeq" id="WP_080319388.1">
    <property type="nucleotide sequence ID" value="NZ_MTBC01000007.1"/>
</dbReference>
<evidence type="ECO:0000256" key="3">
    <source>
        <dbReference type="ARBA" id="ARBA00022643"/>
    </source>
</evidence>
<comment type="caution">
    <text evidence="6">The sequence shown here is derived from an EMBL/GenBank/DDBJ whole genome shotgun (WGS) entry which is preliminary data.</text>
</comment>
<feature type="domain" description="Pyridoxamine 5'-phosphate oxidase Alr4036 family FMN-binding" evidence="5">
    <location>
        <begin position="10"/>
        <end position="95"/>
    </location>
</feature>
<dbReference type="InterPro" id="IPR024624">
    <property type="entry name" value="Pyridox_Oxase_Alr4036_FMN-bd"/>
</dbReference>
<dbReference type="EMBL" id="MTBC01000007">
    <property type="protein sequence ID" value="OQD42390.1"/>
    <property type="molecule type" value="Genomic_DNA"/>
</dbReference>
<keyword evidence="4" id="KW-0560">Oxidoreductase</keyword>
<dbReference type="SUPFAM" id="SSF50475">
    <property type="entry name" value="FMN-binding split barrel"/>
    <property type="match status" value="1"/>
</dbReference>
<gene>
    <name evidence="6" type="ORF">BUL40_11535</name>
</gene>
<dbReference type="AlphaFoldDB" id="A0A1V6LQB6"/>